<dbReference type="CDD" id="cd06732">
    <property type="entry name" value="PDZ2_MAGI-1_3-like"/>
    <property type="match status" value="1"/>
</dbReference>
<dbReference type="PROSITE" id="PS01159">
    <property type="entry name" value="WW_DOMAIN_1"/>
    <property type="match status" value="2"/>
</dbReference>
<dbReference type="InterPro" id="IPR008145">
    <property type="entry name" value="GK/Ca_channel_bsu"/>
</dbReference>
<evidence type="ECO:0000256" key="1">
    <source>
        <dbReference type="ARBA" id="ARBA00004170"/>
    </source>
</evidence>
<evidence type="ECO:0000259" key="5">
    <source>
        <dbReference type="PROSITE" id="PS50020"/>
    </source>
</evidence>
<dbReference type="InterPro" id="IPR020590">
    <property type="entry name" value="Guanylate_kinase_CS"/>
</dbReference>
<organism evidence="8 9">
    <name type="scientific">Caerostris darwini</name>
    <dbReference type="NCBI Taxonomy" id="1538125"/>
    <lineage>
        <taxon>Eukaryota</taxon>
        <taxon>Metazoa</taxon>
        <taxon>Ecdysozoa</taxon>
        <taxon>Arthropoda</taxon>
        <taxon>Chelicerata</taxon>
        <taxon>Arachnida</taxon>
        <taxon>Araneae</taxon>
        <taxon>Araneomorphae</taxon>
        <taxon>Entelegynae</taxon>
        <taxon>Araneoidea</taxon>
        <taxon>Araneidae</taxon>
        <taxon>Caerostris</taxon>
    </lineage>
</organism>
<comment type="subcellular location">
    <subcellularLocation>
        <location evidence="1">Membrane</location>
        <topology evidence="1">Peripheral membrane protein</topology>
    </subcellularLocation>
</comment>
<feature type="domain" description="WW" evidence="5">
    <location>
        <begin position="297"/>
        <end position="330"/>
    </location>
</feature>
<dbReference type="InterPro" id="IPR036034">
    <property type="entry name" value="PDZ_sf"/>
</dbReference>
<feature type="compositionally biased region" description="Polar residues" evidence="4">
    <location>
        <begin position="419"/>
        <end position="466"/>
    </location>
</feature>
<feature type="compositionally biased region" description="Polar residues" evidence="4">
    <location>
        <begin position="909"/>
        <end position="931"/>
    </location>
</feature>
<dbReference type="Proteomes" id="UP001054837">
    <property type="component" value="Unassembled WGS sequence"/>
</dbReference>
<dbReference type="FunFam" id="2.20.70.10:FF:000001">
    <property type="entry name" value="Membrane-associated guanylate kinase, WW and PDZ domain-containing protein 1"/>
    <property type="match status" value="1"/>
</dbReference>
<keyword evidence="9" id="KW-1185">Reference proteome</keyword>
<proteinExistence type="predicted"/>
<dbReference type="PANTHER" id="PTHR10316:SF40">
    <property type="entry name" value="LD27118P"/>
    <property type="match status" value="1"/>
</dbReference>
<comment type="caution">
    <text evidence="8">The sequence shown here is derived from an EMBL/GenBank/DDBJ whole genome shotgun (WGS) entry which is preliminary data.</text>
</comment>
<keyword evidence="8" id="KW-0418">Kinase</keyword>
<feature type="region of interest" description="Disordered" evidence="4">
    <location>
        <begin position="1185"/>
        <end position="1215"/>
    </location>
</feature>
<keyword evidence="2" id="KW-0677">Repeat</keyword>
<keyword evidence="3" id="KW-0472">Membrane</keyword>
<feature type="compositionally biased region" description="Low complexity" evidence="4">
    <location>
        <begin position="467"/>
        <end position="482"/>
    </location>
</feature>
<feature type="region of interest" description="Disordered" evidence="4">
    <location>
        <begin position="382"/>
        <end position="483"/>
    </location>
</feature>
<dbReference type="FunFam" id="2.30.42.10:FF:000232">
    <property type="entry name" value="Uncharacterized protein, isoform A"/>
    <property type="match status" value="1"/>
</dbReference>
<feature type="domain" description="PDZ" evidence="7">
    <location>
        <begin position="1351"/>
        <end position="1433"/>
    </location>
</feature>
<keyword evidence="8" id="KW-0808">Transferase</keyword>
<dbReference type="SUPFAM" id="SSF52540">
    <property type="entry name" value="P-loop containing nucleoside triphosphate hydrolases"/>
    <property type="match status" value="1"/>
</dbReference>
<feature type="domain" description="PDZ" evidence="7">
    <location>
        <begin position="802"/>
        <end position="865"/>
    </location>
</feature>
<evidence type="ECO:0000256" key="3">
    <source>
        <dbReference type="ARBA" id="ARBA00023136"/>
    </source>
</evidence>
<feature type="domain" description="PDZ" evidence="7">
    <location>
        <begin position="603"/>
        <end position="674"/>
    </location>
</feature>
<dbReference type="SMART" id="SM00228">
    <property type="entry name" value="PDZ"/>
    <property type="match status" value="6"/>
</dbReference>
<dbReference type="GO" id="GO:0007165">
    <property type="term" value="P:signal transduction"/>
    <property type="evidence" value="ECO:0007669"/>
    <property type="project" value="TreeGrafter"/>
</dbReference>
<feature type="domain" description="PDZ" evidence="7">
    <location>
        <begin position="1455"/>
        <end position="1538"/>
    </location>
</feature>
<feature type="domain" description="WW" evidence="5">
    <location>
        <begin position="344"/>
        <end position="377"/>
    </location>
</feature>
<dbReference type="PROSITE" id="PS50052">
    <property type="entry name" value="GUANYLATE_KINASE_2"/>
    <property type="match status" value="1"/>
</dbReference>
<dbReference type="EMBL" id="BPLQ01000500">
    <property type="protein sequence ID" value="GIX72160.1"/>
    <property type="molecule type" value="Genomic_DNA"/>
</dbReference>
<dbReference type="CDD" id="cd06735">
    <property type="entry name" value="PDZ5_MAGI-1_3-like"/>
    <property type="match status" value="1"/>
</dbReference>
<dbReference type="SMART" id="SM00072">
    <property type="entry name" value="GuKc"/>
    <property type="match status" value="1"/>
</dbReference>
<dbReference type="InterPro" id="IPR001202">
    <property type="entry name" value="WW_dom"/>
</dbReference>
<evidence type="ECO:0000313" key="9">
    <source>
        <dbReference type="Proteomes" id="UP001054837"/>
    </source>
</evidence>
<feature type="domain" description="Guanylate kinase-like" evidence="6">
    <location>
        <begin position="102"/>
        <end position="195"/>
    </location>
</feature>
<dbReference type="FunFam" id="2.30.42.10:FF:000144">
    <property type="entry name" value="Membrane associated guanylate kinase, WW and PDZ domain containing 2"/>
    <property type="match status" value="1"/>
</dbReference>
<dbReference type="FunFam" id="3.30.63.10:FF:000003">
    <property type="entry name" value="Membrane-associated guanylate kinase, WW and PDZ domain-containing protein 3 isoform 1"/>
    <property type="match status" value="1"/>
</dbReference>
<evidence type="ECO:0000256" key="4">
    <source>
        <dbReference type="SAM" id="MobiDB-lite"/>
    </source>
</evidence>
<evidence type="ECO:0000313" key="8">
    <source>
        <dbReference type="EMBL" id="GIX72160.1"/>
    </source>
</evidence>
<dbReference type="CDD" id="cd06733">
    <property type="entry name" value="PDZ3_MAGI-1_3-like"/>
    <property type="match status" value="1"/>
</dbReference>
<dbReference type="SMART" id="SM00456">
    <property type="entry name" value="WW"/>
    <property type="match status" value="2"/>
</dbReference>
<evidence type="ECO:0000259" key="7">
    <source>
        <dbReference type="PROSITE" id="PS50106"/>
    </source>
</evidence>
<reference evidence="8 9" key="1">
    <citation type="submission" date="2021-06" db="EMBL/GenBank/DDBJ databases">
        <title>Caerostris darwini draft genome.</title>
        <authorList>
            <person name="Kono N."/>
            <person name="Arakawa K."/>
        </authorList>
    </citation>
    <scope>NUCLEOTIDE SEQUENCE [LARGE SCALE GENOMIC DNA]</scope>
</reference>
<dbReference type="Pfam" id="PF00397">
    <property type="entry name" value="WW"/>
    <property type="match status" value="2"/>
</dbReference>
<feature type="region of interest" description="Disordered" evidence="4">
    <location>
        <begin position="909"/>
        <end position="939"/>
    </location>
</feature>
<dbReference type="FunFam" id="2.30.42.10:FF:000005">
    <property type="entry name" value="Membrane associated guanylate kinase, WW and PDZ domain containing 1"/>
    <property type="match status" value="1"/>
</dbReference>
<dbReference type="InterPro" id="IPR001478">
    <property type="entry name" value="PDZ"/>
</dbReference>
<feature type="region of interest" description="Disordered" evidence="4">
    <location>
        <begin position="213"/>
        <end position="239"/>
    </location>
</feature>
<dbReference type="SUPFAM" id="SSF50156">
    <property type="entry name" value="PDZ domain-like"/>
    <property type="match status" value="6"/>
</dbReference>
<dbReference type="Gene3D" id="2.30.42.10">
    <property type="match status" value="6"/>
</dbReference>
<feature type="compositionally biased region" description="Low complexity" evidence="4">
    <location>
        <begin position="384"/>
        <end position="397"/>
    </location>
</feature>
<dbReference type="Gene3D" id="3.30.63.10">
    <property type="entry name" value="Guanylate Kinase phosphate binding domain"/>
    <property type="match status" value="1"/>
</dbReference>
<dbReference type="GO" id="GO:0005737">
    <property type="term" value="C:cytoplasm"/>
    <property type="evidence" value="ECO:0007669"/>
    <property type="project" value="TreeGrafter"/>
</dbReference>
<dbReference type="CDD" id="cd06734">
    <property type="entry name" value="PDZ4_MAGI-1_3-like"/>
    <property type="match status" value="1"/>
</dbReference>
<dbReference type="CDD" id="cd00201">
    <property type="entry name" value="WW"/>
    <property type="match status" value="2"/>
</dbReference>
<dbReference type="GO" id="GO:0016301">
    <property type="term" value="F:kinase activity"/>
    <property type="evidence" value="ECO:0007669"/>
    <property type="project" value="UniProtKB-KW"/>
</dbReference>
<dbReference type="InterPro" id="IPR008144">
    <property type="entry name" value="Guanylate_kin-like_dom"/>
</dbReference>
<dbReference type="GO" id="GO:0016020">
    <property type="term" value="C:membrane"/>
    <property type="evidence" value="ECO:0007669"/>
    <property type="project" value="UniProtKB-SubCell"/>
</dbReference>
<dbReference type="CDD" id="cd06731">
    <property type="entry name" value="PDZ1_MAGI-1_3-like"/>
    <property type="match status" value="1"/>
</dbReference>
<feature type="compositionally biased region" description="Polar residues" evidence="4">
    <location>
        <begin position="1185"/>
        <end position="1198"/>
    </location>
</feature>
<dbReference type="Pfam" id="PF00625">
    <property type="entry name" value="Guanylate_kin"/>
    <property type="match status" value="1"/>
</dbReference>
<protein>
    <submittedName>
        <fullName evidence="8">Membrane-associated guanylate kinase, WW and PDZ domain-containing protein 1</fullName>
    </submittedName>
</protein>
<dbReference type="InterPro" id="IPR036020">
    <property type="entry name" value="WW_dom_sf"/>
</dbReference>
<dbReference type="Pfam" id="PF00595">
    <property type="entry name" value="PDZ"/>
    <property type="match status" value="5"/>
</dbReference>
<gene>
    <name evidence="8" type="primary">Magi1</name>
    <name evidence="8" type="ORF">CDAR_235901</name>
</gene>
<dbReference type="PROSITE" id="PS50020">
    <property type="entry name" value="WW_DOMAIN_2"/>
    <property type="match status" value="2"/>
</dbReference>
<dbReference type="Gene3D" id="2.20.70.10">
    <property type="match status" value="2"/>
</dbReference>
<sequence>MLRGSAKRPVTPNKLEAESSLLLGHWSKAVYETFLTFSDDTFDLVIEGGSDNGQFPFVGYVPSANRSVSKGDVLLEIQGQKVAGYTQRDVVNLFKHYMRNGNSVRVKAVKTGYLTKDLRNFLNTRFQKGSLDHDLQNTIRDNLYQRTVPCTTRTPRVGEISGVDYTFLSVEEFIALERTGSLLESGIYEGNHYGTPMPPKDNYHSPMKRSNSIGPSNNLMLPGAHASSEGKRRRNRSNVEAMASKTADIGEFNVPVMSSNTRSSTPVSGFSYLGYQNCNSVTPSDSLQCSTAISDLGPLPENWERAFTSNGEPYFIDHNTGTSQWLDPRLSRIQKKTFEDCGDDELPFGWERINDPHYGTYYIDHVNRRTQYENPVIQARKGNDSVSAADISHSSSSWHRHSDQTNHSNHAPSLLTDPRSGQWTRNSSLTQTSNCSNSNDPNPLASTNNSESFLIASSSDGNSSCKPPTSLSPPSNNISSSPAATHRFPYLHCIPCLNEKHEPSKHLADGKVAEGNMVIGNGTVTTNTSASDPGSRMCDGLKGQSPILTDRSSGTPGRPSFFQNSTANDLSYRLSSVSGHNSTSKSNHFFTRNPEELGGAFIVTSLVKSSRGLGFTIVGGGTGPTAEEFLQIKDVVPNGPAWCNGKLLTGDVLVRVNGECVLGYTHENIIALFQTIPAGEVVQLEVCRGYPLPFDPSDPNTEIVTTVAVSLANSSLPNNPNVYSFRSDNIHVPNRLIDNSAKLTDSMTRAVKSMPDLSSKLSDTYNPSRHNSAGLLNPFTEDLSNHAPVSVHSSFVMPEFLTVEIIKGTAGFGFTIADSSYGQKVKKILDRPRCKQLQENDLLCAINSQDVRSFAHTDVVQLLKDCPCNEAAEIIVQRGGFFSPSRNKGRSKRLSEEIAQYNSGTLIHSPSFSNSRINNKSNGSSYRSKTPTAELYSSRDKEPVMIARPKTPLVDTRNWSMSSSDHQNNNTGNKFMPSSDHIENPFYNPTSTDYSLSNRDLLECSPERHGNPSWYSDQGRGRDWHNHNYRDTSHLDDDDSFSKTFIGSPLSDNAQQNFISGHLSRNTSLETSQKPSIESNKYFNSHDTWRDVHRHDSNVNNFMFQPLPNGTNSGLFNNSLYSLNEDRYTIRNTNNNFMHNQPFYSSSVPTYHLQNLSISNGGNSGSSIKDSLQYTDIYGNNIQKHFPLSTPSNSNSRLDPTLSRKHGTSFEHEQPVPYFSSDYRNAYQNSLYKVDESKESSINYADLTVTLQRQENGFGFRIIGGTEEGSQVAVGHIVPGGAADIDGILKSGDEIVGVDGQCVLNAPHHHVVQLMSTSSENGKVTLNIRRPLFSPENSNTPKPPDVSYPYDVTVTRNANEGFGFVIISSVSKSGSTIGRIIEESPAERCNQLHVGDTILAVNGISIINMSHGDIVNLIKDCGYSVTLTIEDESSIASLSQKGEDASLDQEDFYQTVFLQRGTKGFGFSIRGGKEFQNMPLFVLRIAENGPAQQDGKLKVGDQIIEINGICTKDMTHAEAIELIRKDGNSVRLLIKRANYSQGTLVLTFGDTNEHFEMNMNLHW</sequence>
<dbReference type="InterPro" id="IPR027417">
    <property type="entry name" value="P-loop_NTPase"/>
</dbReference>
<dbReference type="PANTHER" id="PTHR10316">
    <property type="entry name" value="MEMBRANE ASSOCIATED GUANYLATE KINASE-RELATED"/>
    <property type="match status" value="1"/>
</dbReference>
<feature type="domain" description="PDZ" evidence="7">
    <location>
        <begin position="1248"/>
        <end position="1330"/>
    </location>
</feature>
<evidence type="ECO:0000259" key="6">
    <source>
        <dbReference type="PROSITE" id="PS50052"/>
    </source>
</evidence>
<name>A0AAV4MIP7_9ARAC</name>
<accession>A0AAV4MIP7</accession>
<dbReference type="SUPFAM" id="SSF51045">
    <property type="entry name" value="WW domain"/>
    <property type="match status" value="2"/>
</dbReference>
<evidence type="ECO:0000256" key="2">
    <source>
        <dbReference type="ARBA" id="ARBA00022737"/>
    </source>
</evidence>
<dbReference type="PROSITE" id="PS50106">
    <property type="entry name" value="PDZ"/>
    <property type="match status" value="5"/>
</dbReference>
<dbReference type="PROSITE" id="PS00856">
    <property type="entry name" value="GUANYLATE_KINASE_1"/>
    <property type="match status" value="1"/>
</dbReference>